<evidence type="ECO:0000256" key="2">
    <source>
        <dbReference type="ARBA" id="ARBA00007991"/>
    </source>
</evidence>
<dbReference type="InterPro" id="IPR016024">
    <property type="entry name" value="ARM-type_fold"/>
</dbReference>
<dbReference type="Gene3D" id="1.25.10.10">
    <property type="entry name" value="Leucine-rich Repeat Variant"/>
    <property type="match status" value="1"/>
</dbReference>
<evidence type="ECO:0000313" key="5">
    <source>
        <dbReference type="EMBL" id="KAK9798581.1"/>
    </source>
</evidence>
<evidence type="ECO:0000313" key="6">
    <source>
        <dbReference type="Proteomes" id="UP001465755"/>
    </source>
</evidence>
<protein>
    <recommendedName>
        <fullName evidence="7">Transportin-3</fullName>
    </recommendedName>
</protein>
<dbReference type="GO" id="GO:0005737">
    <property type="term" value="C:cytoplasm"/>
    <property type="evidence" value="ECO:0007669"/>
    <property type="project" value="TreeGrafter"/>
</dbReference>
<sequence length="662" mass="71175">MPADHTAALHSNVEGALSVLYSPHASKQQRSAANEWLVSFQRDASSWQICIEVLQGPEYSDQLQTFAAHVVRLKTQTQLDALPREALPHLRDSLVQLLCSISALHIVQSLASALAALCVQWSAWEDALQLVVSHLPPSAVLATLTVLPEECSEPRYAAKSPLSGGHGDTTSIRMQVSAWNGEVQHMLGLTLSHILCGDAGMALAAQAALEAVIEQSPPPYALHIFPAISQLPLEFCKAAAEQDGGRALPCCRLFAHFCCYNEPLWASHTPEGCALRKGLLQLIEAHEVMHEQTDEPVVIPALQAWTDMTRFSDSAATLRTTGGLLEGGLQPMPLQEAEQCFSTFVTRLLHTHHQRMRHNEGNEKLNDPFLSMASEALSAACAVLGGEKFLAILQGVSTEHDGTAAVLRVALFAVNAAEAPLLDFMARSEELSDGFIVRLAVLFVRAKHAVSSITASRDLCLAVLMPLPAFAVPFMRGLCSEEDTTGLAQELLRLMLDLAGACLLEGLHRVCASEAIMCLCEAAALHDVRLPDGVVPALTGFVDLATDLEEEQYLVQSVAYCLMAPLTCCNQTAEGRGQAAQHLLHPLAVAGMWGLSPVAQLAQRQAGDDRPDLAQGVLRVVSAAPDSPHRAMLRASRCHCTAAPIGVAMALCNPGWCSHRQP</sequence>
<dbReference type="PANTHER" id="PTHR12363">
    <property type="entry name" value="TRANSPORTIN 3 AND IMPORTIN 13"/>
    <property type="match status" value="1"/>
</dbReference>
<dbReference type="InterPro" id="IPR011989">
    <property type="entry name" value="ARM-like"/>
</dbReference>
<comment type="subcellular location">
    <subcellularLocation>
        <location evidence="1">Nucleus</location>
    </subcellularLocation>
</comment>
<evidence type="ECO:0000256" key="1">
    <source>
        <dbReference type="ARBA" id="ARBA00004123"/>
    </source>
</evidence>
<evidence type="ECO:0000256" key="4">
    <source>
        <dbReference type="ARBA" id="ARBA00023242"/>
    </source>
</evidence>
<name>A0AAW1NZC2_9CHLO</name>
<evidence type="ECO:0008006" key="7">
    <source>
        <dbReference type="Google" id="ProtNLM"/>
    </source>
</evidence>
<evidence type="ECO:0000256" key="3">
    <source>
        <dbReference type="ARBA" id="ARBA00022448"/>
    </source>
</evidence>
<keyword evidence="3" id="KW-0813">Transport</keyword>
<dbReference type="Proteomes" id="UP001465755">
    <property type="component" value="Unassembled WGS sequence"/>
</dbReference>
<comment type="similarity">
    <text evidence="2">Belongs to the importin beta family.</text>
</comment>
<keyword evidence="6" id="KW-1185">Reference proteome</keyword>
<proteinExistence type="inferred from homology"/>
<dbReference type="PANTHER" id="PTHR12363:SF33">
    <property type="entry name" value="IMPORTIN-13"/>
    <property type="match status" value="1"/>
</dbReference>
<accession>A0AAW1NZC2</accession>
<dbReference type="AlphaFoldDB" id="A0AAW1NZC2"/>
<dbReference type="EMBL" id="JALJOQ010000096">
    <property type="protein sequence ID" value="KAK9798581.1"/>
    <property type="molecule type" value="Genomic_DNA"/>
</dbReference>
<gene>
    <name evidence="5" type="ORF">WJX73_002959</name>
</gene>
<dbReference type="GO" id="GO:0006606">
    <property type="term" value="P:protein import into nucleus"/>
    <property type="evidence" value="ECO:0007669"/>
    <property type="project" value="TreeGrafter"/>
</dbReference>
<comment type="caution">
    <text evidence="5">The sequence shown here is derived from an EMBL/GenBank/DDBJ whole genome shotgun (WGS) entry which is preliminary data.</text>
</comment>
<dbReference type="GO" id="GO:0005634">
    <property type="term" value="C:nucleus"/>
    <property type="evidence" value="ECO:0007669"/>
    <property type="project" value="UniProtKB-SubCell"/>
</dbReference>
<keyword evidence="4" id="KW-0539">Nucleus</keyword>
<organism evidence="5 6">
    <name type="scientific">Symbiochloris irregularis</name>
    <dbReference type="NCBI Taxonomy" id="706552"/>
    <lineage>
        <taxon>Eukaryota</taxon>
        <taxon>Viridiplantae</taxon>
        <taxon>Chlorophyta</taxon>
        <taxon>core chlorophytes</taxon>
        <taxon>Trebouxiophyceae</taxon>
        <taxon>Trebouxiales</taxon>
        <taxon>Trebouxiaceae</taxon>
        <taxon>Symbiochloris</taxon>
    </lineage>
</organism>
<dbReference type="InterPro" id="IPR051345">
    <property type="entry name" value="Importin_beta-like_NTR"/>
</dbReference>
<dbReference type="SUPFAM" id="SSF48371">
    <property type="entry name" value="ARM repeat"/>
    <property type="match status" value="1"/>
</dbReference>
<reference evidence="5 6" key="1">
    <citation type="journal article" date="2024" name="Nat. Commun.">
        <title>Phylogenomics reveals the evolutionary origins of lichenization in chlorophyte algae.</title>
        <authorList>
            <person name="Puginier C."/>
            <person name="Libourel C."/>
            <person name="Otte J."/>
            <person name="Skaloud P."/>
            <person name="Haon M."/>
            <person name="Grisel S."/>
            <person name="Petersen M."/>
            <person name="Berrin J.G."/>
            <person name="Delaux P.M."/>
            <person name="Dal Grande F."/>
            <person name="Keller J."/>
        </authorList>
    </citation>
    <scope>NUCLEOTIDE SEQUENCE [LARGE SCALE GENOMIC DNA]</scope>
    <source>
        <strain evidence="5 6">SAG 2036</strain>
    </source>
</reference>